<keyword evidence="1" id="KW-0812">Transmembrane</keyword>
<dbReference type="EMBL" id="LNIX01000044">
    <property type="protein sequence ID" value="OXA38706.1"/>
    <property type="molecule type" value="Genomic_DNA"/>
</dbReference>
<feature type="transmembrane region" description="Helical" evidence="1">
    <location>
        <begin position="788"/>
        <end position="805"/>
    </location>
</feature>
<proteinExistence type="predicted"/>
<reference evidence="2 3" key="1">
    <citation type="submission" date="2015-12" db="EMBL/GenBank/DDBJ databases">
        <title>The genome of Folsomia candida.</title>
        <authorList>
            <person name="Faddeeva A."/>
            <person name="Derks M.F."/>
            <person name="Anvar Y."/>
            <person name="Smit S."/>
            <person name="Van Straalen N."/>
            <person name="Roelofs D."/>
        </authorList>
    </citation>
    <scope>NUCLEOTIDE SEQUENCE [LARGE SCALE GENOMIC DNA]</scope>
    <source>
        <strain evidence="2 3">VU population</strain>
        <tissue evidence="2">Whole body</tissue>
    </source>
</reference>
<sequence>MVSSRYTVFFSWHTSRHEQFYDRDALLKEGPCSVVLIMGMEGLPLETFFTDYLIDYPITMRPTTSYILIYRAQQPNLLSEPVTLYQYPAKVFLLHVTFLPDGPIQSTLYDLYVYCALCRVPLLPVEDFQPLPQLEPYWDLDNVGVRVIEWQLLTTNDLTVQNVANHYNFSKALHYNSQPGGNLQGGNVYLNPRETLSAIPGIFLSTIGTGDIFYCAGEYVRRGNLSKIEVWVFPFDAWTWFSILATISFSSLVIVARQNVYKLTGHGYMSNLSVLIRELVRQPAPNKRHFIITLVSIVFIFLLLSYENYITSRLVAPMKRPLFRSLAGLLDNGYKLNYPQDLKTSAVEIKQWLPPSLGLSDYNESLIEGFFYANYEEDLKFIGIKNFKTIRNQLIFKALTGRNLAEINLHEKYAIVESQYTGYKLLMETAFPARKCYTVDRLSKIPIFNVFRMQGQEDYAKLVSYMREAGIHNFWDDLFKFRYSYFYRGVMKVEQFPEIVDTGMITLSDLDASLISVVTLLSAGCTIFLVECRTLMSGIIKVTYQKVRVYVTLCWVKLVLLRSRLKLTCLLRQPEALRNISIRKFDTNQEFVLLPYSLEVNILDKSGLASSNFISSSVLDDKLNSKIELKSEDKIISPDAVDVLKLLDLVDPWHMPYPDLERTDTILISNQWDLELALVKCGRTVLVLTESEINKELRYFEKHYLWLTFFKSERSILKGQSGWRLVTKGISVTPQIFGKWHVAGIIQLLGSWPHVETPARVNITRKVETLVGNWSTEPVRRISLGGNLQAIFYIYLISMYINIYYQNFSRRN</sequence>
<evidence type="ECO:0000313" key="2">
    <source>
        <dbReference type="EMBL" id="OXA38706.1"/>
    </source>
</evidence>
<evidence type="ECO:0000313" key="3">
    <source>
        <dbReference type="Proteomes" id="UP000198287"/>
    </source>
</evidence>
<evidence type="ECO:0000256" key="1">
    <source>
        <dbReference type="SAM" id="Phobius"/>
    </source>
</evidence>
<accession>A0A226D374</accession>
<protein>
    <submittedName>
        <fullName evidence="2">Uncharacterized protein</fullName>
    </submittedName>
</protein>
<organism evidence="2 3">
    <name type="scientific">Folsomia candida</name>
    <name type="common">Springtail</name>
    <dbReference type="NCBI Taxonomy" id="158441"/>
    <lineage>
        <taxon>Eukaryota</taxon>
        <taxon>Metazoa</taxon>
        <taxon>Ecdysozoa</taxon>
        <taxon>Arthropoda</taxon>
        <taxon>Hexapoda</taxon>
        <taxon>Collembola</taxon>
        <taxon>Entomobryomorpha</taxon>
        <taxon>Isotomoidea</taxon>
        <taxon>Isotomidae</taxon>
        <taxon>Proisotominae</taxon>
        <taxon>Folsomia</taxon>
    </lineage>
</organism>
<gene>
    <name evidence="2" type="ORF">Fcan01_26598</name>
</gene>
<keyword evidence="3" id="KW-1185">Reference proteome</keyword>
<dbReference type="Proteomes" id="UP000198287">
    <property type="component" value="Unassembled WGS sequence"/>
</dbReference>
<keyword evidence="1" id="KW-0472">Membrane</keyword>
<feature type="transmembrane region" description="Helical" evidence="1">
    <location>
        <begin position="289"/>
        <end position="306"/>
    </location>
</feature>
<keyword evidence="1" id="KW-1133">Transmembrane helix</keyword>
<feature type="transmembrane region" description="Helical" evidence="1">
    <location>
        <begin position="237"/>
        <end position="256"/>
    </location>
</feature>
<dbReference type="AlphaFoldDB" id="A0A226D374"/>
<comment type="caution">
    <text evidence="2">The sequence shown here is derived from an EMBL/GenBank/DDBJ whole genome shotgun (WGS) entry which is preliminary data.</text>
</comment>
<name>A0A226D374_FOLCA</name>